<reference evidence="2 3" key="1">
    <citation type="submission" date="2018-10" db="EMBL/GenBank/DDBJ databases">
        <title>Genome sequencing of Mucilaginibacter sp. HYN0043.</title>
        <authorList>
            <person name="Kim M."/>
            <person name="Yi H."/>
        </authorList>
    </citation>
    <scope>NUCLEOTIDE SEQUENCE [LARGE SCALE GENOMIC DNA]</scope>
    <source>
        <strain evidence="2 3">HYN0043</strain>
    </source>
</reference>
<dbReference type="OrthoDB" id="797492at2"/>
<protein>
    <recommendedName>
        <fullName evidence="4">LTXXQ motif family protein</fullName>
    </recommendedName>
</protein>
<dbReference type="EMBL" id="CP032869">
    <property type="protein sequence ID" value="AYL97608.1"/>
    <property type="molecule type" value="Genomic_DNA"/>
</dbReference>
<feature type="signal peptide" evidence="1">
    <location>
        <begin position="1"/>
        <end position="20"/>
    </location>
</feature>
<accession>A0A494W236</accession>
<keyword evidence="3" id="KW-1185">Reference proteome</keyword>
<evidence type="ECO:0000256" key="1">
    <source>
        <dbReference type="SAM" id="SignalP"/>
    </source>
</evidence>
<dbReference type="Proteomes" id="UP000270046">
    <property type="component" value="Chromosome"/>
</dbReference>
<proteinExistence type="predicted"/>
<gene>
    <name evidence="2" type="ORF">HYN43_020950</name>
</gene>
<name>A0A494W236_9SPHI</name>
<dbReference type="KEGG" id="muh:HYN43_020950"/>
<evidence type="ECO:0000313" key="2">
    <source>
        <dbReference type="EMBL" id="AYL97608.1"/>
    </source>
</evidence>
<dbReference type="RefSeq" id="WP_119411173.1">
    <property type="nucleotide sequence ID" value="NZ_CP032869.1"/>
</dbReference>
<dbReference type="AlphaFoldDB" id="A0A494W236"/>
<organism evidence="2 3">
    <name type="scientific">Mucilaginibacter celer</name>
    <dbReference type="NCBI Taxonomy" id="2305508"/>
    <lineage>
        <taxon>Bacteria</taxon>
        <taxon>Pseudomonadati</taxon>
        <taxon>Bacteroidota</taxon>
        <taxon>Sphingobacteriia</taxon>
        <taxon>Sphingobacteriales</taxon>
        <taxon>Sphingobacteriaceae</taxon>
        <taxon>Mucilaginibacter</taxon>
    </lineage>
</organism>
<feature type="chain" id="PRO_5019857560" description="LTXXQ motif family protein" evidence="1">
    <location>
        <begin position="21"/>
        <end position="121"/>
    </location>
</feature>
<evidence type="ECO:0000313" key="3">
    <source>
        <dbReference type="Proteomes" id="UP000270046"/>
    </source>
</evidence>
<evidence type="ECO:0008006" key="4">
    <source>
        <dbReference type="Google" id="ProtNLM"/>
    </source>
</evidence>
<keyword evidence="1" id="KW-0732">Signal</keyword>
<sequence length="121" mass="13003">MKKILLMCFLFIGIATVATAQTKTAADKAKGLQKQLKLTDAQTTKIAAIYTESSAKFDKIKAAHHGDNTKMLTAIKPLRTETISKIKAVLTKTQSAEYDKLLKSDKTAGGSGWGDGWSAGQ</sequence>